<sequence>MPNPVDRTQTDIRRTFRAILTGVAQQTSNIHRNKPTVPSETRNVGNPYARDVFFKNTNILEIAAQIMVGRSERKVNDYANALYNKYVEQPAQRIRDPFHRLKFSSREAEGLFRMALNVPFENAEQVHAYHRMLLQHGIRKLCLVDMTRGNIVLEDQAVVVNKLQRRFNYWSGKLDKLTVYLEARIANRAKSGRSVLLEQLQNHSTFSKIWQALEHFQARILDDLERASEDRILGEIWNDFRFNDDALNRKYKFGKYCPTRTTSVARSSEDVSIPNDVMHSETVLATPTTSRNAQRVFCPPESQTEPEDVWVATQHDHPCRPSDRVFSHKETQTVVETRSVATQHDHRCRPAERVLSHKETQTEPACRLVGTQQNHGANENITTTVIAVTAAPGDNAPVVPLAEPYTLEDIKGKTNVYELLTTLYTDKFKKTLGVSQKELAVKRYYNLHRNLFLAGKLPNSLRLLTTEEREALQHPSNTQSPLLQQPSCSRDGTEQRSSAIVHTGTEPAPSSAELNAMFNSPASAAPETIPSSAELNPIFNSSASPTPERVHSSAVLNTVSNSPASATTETIPSTAELRTVSNSSAPAVSETIPEKQPKKNVAPVRKRPIVYDSDLSNSDDSSIVQSAPTCKRQRAVTYLEDSITGISEQINRGSPAPVSTSQPVDTQSSLQFEPLVCSTQNIDQELAPYTPGIVTQNEPESQEPNPSPSEANTTSVTLVHLPPAIPTSMNQLPPETPVVDLLSSESPTLVKHEPQEQLPGNYSSYEGFVEVVPVDSPEVILIDDSTLFTEDDLIIYEPEEIVGPERIIPTSPTMSRINELFRFPQQNADYAGEPSSDIGTTGVVGHPTEDVEQL</sequence>
<feature type="region of interest" description="Disordered" evidence="1">
    <location>
        <begin position="470"/>
        <end position="513"/>
    </location>
</feature>
<feature type="region of interest" description="Disordered" evidence="1">
    <location>
        <begin position="558"/>
        <end position="602"/>
    </location>
</feature>
<name>W5JQ65_ANODA</name>
<dbReference type="HOGENOM" id="CLU_334395_0_0_1"/>
<feature type="region of interest" description="Disordered" evidence="1">
    <location>
        <begin position="692"/>
        <end position="713"/>
    </location>
</feature>
<dbReference type="EMBL" id="ADMH02000654">
    <property type="protein sequence ID" value="ETN65428.1"/>
    <property type="molecule type" value="Genomic_DNA"/>
</dbReference>
<dbReference type="VEuPathDB" id="VectorBase:ADAC002799"/>
<feature type="compositionally biased region" description="Polar residues" evidence="1">
    <location>
        <begin position="558"/>
        <end position="573"/>
    </location>
</feature>
<protein>
    <submittedName>
        <fullName evidence="2 3">Uncharacterized protein</fullName>
    </submittedName>
</protein>
<feature type="compositionally biased region" description="Polar residues" evidence="1">
    <location>
        <begin position="474"/>
        <end position="500"/>
    </location>
</feature>
<proteinExistence type="predicted"/>
<evidence type="ECO:0000313" key="3">
    <source>
        <dbReference type="EnsemblMetazoa" id="ADAC002799-PA"/>
    </source>
</evidence>
<keyword evidence="4" id="KW-1185">Reference proteome</keyword>
<dbReference type="OMA" id="VATQHDH"/>
<dbReference type="eggNOG" id="ENOG502TC8Q">
    <property type="taxonomic scope" value="Eukaryota"/>
</dbReference>
<dbReference type="Proteomes" id="UP000000673">
    <property type="component" value="Unassembled WGS sequence"/>
</dbReference>
<dbReference type="AlphaFoldDB" id="W5JQ65"/>
<reference evidence="2" key="2">
    <citation type="submission" date="2010-05" db="EMBL/GenBank/DDBJ databases">
        <authorList>
            <person name="Almeida L.G."/>
            <person name="Nicolas M.F."/>
            <person name="Souza R.C."/>
            <person name="Vasconcelos A.T.R."/>
        </authorList>
    </citation>
    <scope>NUCLEOTIDE SEQUENCE</scope>
</reference>
<dbReference type="VEuPathDB" id="VectorBase:ADAR2_007646"/>
<evidence type="ECO:0000313" key="2">
    <source>
        <dbReference type="EMBL" id="ETN65428.1"/>
    </source>
</evidence>
<feature type="compositionally biased region" description="Low complexity" evidence="1">
    <location>
        <begin position="696"/>
        <end position="710"/>
    </location>
</feature>
<dbReference type="EnsemblMetazoa" id="ADAC002799-RA">
    <property type="protein sequence ID" value="ADAC002799-PA"/>
    <property type="gene ID" value="ADAC002799"/>
</dbReference>
<gene>
    <name evidence="2" type="ORF">AND_002799</name>
</gene>
<reference evidence="2 4" key="1">
    <citation type="journal article" date="2010" name="BMC Genomics">
        <title>Combination of measures distinguishes pre-miRNAs from other stem-loops in the genome of the newly sequenced Anopheles darlingi.</title>
        <authorList>
            <person name="Mendes N.D."/>
            <person name="Freitas A.T."/>
            <person name="Vasconcelos A.T."/>
            <person name="Sagot M.F."/>
        </authorList>
    </citation>
    <scope>NUCLEOTIDE SEQUENCE</scope>
</reference>
<feature type="region of interest" description="Disordered" evidence="1">
    <location>
        <begin position="828"/>
        <end position="854"/>
    </location>
</feature>
<reference evidence="2" key="3">
    <citation type="journal article" date="2013" name="Nucleic Acids Res.">
        <title>The genome of Anopheles darlingi, the main neotropical malaria vector.</title>
        <authorList>
            <person name="Marinotti O."/>
            <person name="Cerqueira G.C."/>
            <person name="de Almeida L.G."/>
            <person name="Ferro M.I."/>
            <person name="Loreto E.L."/>
            <person name="Zaha A."/>
            <person name="Teixeira S.M."/>
            <person name="Wespiser A.R."/>
            <person name="Almeida E Silva A."/>
            <person name="Schlindwein A.D."/>
            <person name="Pacheco A.C."/>
            <person name="Silva A.L."/>
            <person name="Graveley B.R."/>
            <person name="Walenz B.P."/>
            <person name="Lima Bde A."/>
            <person name="Ribeiro C.A."/>
            <person name="Nunes-Silva C.G."/>
            <person name="de Carvalho C.R."/>
            <person name="Soares C.M."/>
            <person name="de Menezes C.B."/>
            <person name="Matiolli C."/>
            <person name="Caffrey D."/>
            <person name="Araujo D.A."/>
            <person name="de Oliveira D.M."/>
            <person name="Golenbock D."/>
            <person name="Grisard E.C."/>
            <person name="Fantinatti-Garboggini F."/>
            <person name="de Carvalho F.M."/>
            <person name="Barcellos F.G."/>
            <person name="Prosdocimi F."/>
            <person name="May G."/>
            <person name="Azevedo Junior G.M."/>
            <person name="Guimaraes G.M."/>
            <person name="Goldman G.H."/>
            <person name="Padilha I.Q."/>
            <person name="Batista Jda S."/>
            <person name="Ferro J.A."/>
            <person name="Ribeiro J.M."/>
            <person name="Fietto J.L."/>
            <person name="Dabbas K.M."/>
            <person name="Cerdeira L."/>
            <person name="Agnez-Lima L.F."/>
            <person name="Brocchi M."/>
            <person name="de Carvalho M.O."/>
            <person name="Teixeira Mde M."/>
            <person name="Diniz Maia Mde M."/>
            <person name="Goldman M.H."/>
            <person name="Cruz Schneider M.P."/>
            <person name="Felipe M.S."/>
            <person name="Hungria M."/>
            <person name="Nicolas M.F."/>
            <person name="Pereira M."/>
            <person name="Montes M.A."/>
            <person name="Cantao M.E."/>
            <person name="Vincentz M."/>
            <person name="Rafael M.S."/>
            <person name="Silverman N."/>
            <person name="Stoco P.H."/>
            <person name="Souza R.C."/>
            <person name="Vicentini R."/>
            <person name="Gazzinelli R.T."/>
            <person name="Neves Rde O."/>
            <person name="Silva R."/>
            <person name="Astolfi-Filho S."/>
            <person name="Maciel T.E."/>
            <person name="Urmenyi T.P."/>
            <person name="Tadei W.P."/>
            <person name="Camargo E.P."/>
            <person name="de Vasconcelos A.T."/>
        </authorList>
    </citation>
    <scope>NUCLEOTIDE SEQUENCE</scope>
</reference>
<accession>W5JQ65</accession>
<evidence type="ECO:0000313" key="4">
    <source>
        <dbReference type="Proteomes" id="UP000000673"/>
    </source>
</evidence>
<organism evidence="2">
    <name type="scientific">Anopheles darlingi</name>
    <name type="common">Mosquito</name>
    <dbReference type="NCBI Taxonomy" id="43151"/>
    <lineage>
        <taxon>Eukaryota</taxon>
        <taxon>Metazoa</taxon>
        <taxon>Ecdysozoa</taxon>
        <taxon>Arthropoda</taxon>
        <taxon>Hexapoda</taxon>
        <taxon>Insecta</taxon>
        <taxon>Pterygota</taxon>
        <taxon>Neoptera</taxon>
        <taxon>Endopterygota</taxon>
        <taxon>Diptera</taxon>
        <taxon>Nematocera</taxon>
        <taxon>Culicoidea</taxon>
        <taxon>Culicidae</taxon>
        <taxon>Anophelinae</taxon>
        <taxon>Anopheles</taxon>
    </lineage>
</organism>
<evidence type="ECO:0000256" key="1">
    <source>
        <dbReference type="SAM" id="MobiDB-lite"/>
    </source>
</evidence>
<reference evidence="3" key="4">
    <citation type="submission" date="2015-06" db="UniProtKB">
        <authorList>
            <consortium name="EnsemblMetazoa"/>
        </authorList>
    </citation>
    <scope>IDENTIFICATION</scope>
</reference>